<evidence type="ECO:0000256" key="6">
    <source>
        <dbReference type="SAM" id="Phobius"/>
    </source>
</evidence>
<keyword evidence="8" id="KW-1185">Reference proteome</keyword>
<dbReference type="GO" id="GO:0044341">
    <property type="term" value="P:sodium-dependent phosphate transport"/>
    <property type="evidence" value="ECO:0007669"/>
    <property type="project" value="InterPro"/>
</dbReference>
<protein>
    <recommendedName>
        <fullName evidence="9">Na/Pi cotransporter family protein</fullName>
    </recommendedName>
</protein>
<dbReference type="GO" id="GO:0005886">
    <property type="term" value="C:plasma membrane"/>
    <property type="evidence" value="ECO:0007669"/>
    <property type="project" value="UniProtKB-SubCell"/>
</dbReference>
<feature type="transmembrane region" description="Helical" evidence="6">
    <location>
        <begin position="248"/>
        <end position="268"/>
    </location>
</feature>
<comment type="caution">
    <text evidence="7">The sequence shown here is derived from an EMBL/GenBank/DDBJ whole genome shotgun (WGS) entry which is preliminary data.</text>
</comment>
<dbReference type="GO" id="GO:0005436">
    <property type="term" value="F:sodium:phosphate symporter activity"/>
    <property type="evidence" value="ECO:0007669"/>
    <property type="project" value="InterPro"/>
</dbReference>
<accession>A0A401U8E4</accession>
<proteinExistence type="predicted"/>
<comment type="subcellular location">
    <subcellularLocation>
        <location evidence="1">Cell membrane</location>
        <topology evidence="1">Multi-pass membrane protein</topology>
    </subcellularLocation>
</comment>
<evidence type="ECO:0000256" key="5">
    <source>
        <dbReference type="ARBA" id="ARBA00023136"/>
    </source>
</evidence>
<dbReference type="Proteomes" id="UP000288227">
    <property type="component" value="Unassembled WGS sequence"/>
</dbReference>
<keyword evidence="5 6" id="KW-0472">Membrane</keyword>
<evidence type="ECO:0000256" key="1">
    <source>
        <dbReference type="ARBA" id="ARBA00004651"/>
    </source>
</evidence>
<reference evidence="7 8" key="1">
    <citation type="submission" date="2018-11" db="EMBL/GenBank/DDBJ databases">
        <title>Chryseotalea sanarue gen. nov., sp., nov., a member of the family Cytophagaceae, isolated from a brackish lake in Hamamatsu Japan.</title>
        <authorList>
            <person name="Maejima Y."/>
            <person name="Iino T."/>
            <person name="Muraguchi Y."/>
            <person name="Fukuda K."/>
            <person name="Ohkuma M."/>
            <person name="Moriuchi R."/>
            <person name="Dohra H."/>
            <person name="Kimbara K."/>
            <person name="Shintani M."/>
        </authorList>
    </citation>
    <scope>NUCLEOTIDE SEQUENCE [LARGE SCALE GENOMIC DNA]</scope>
    <source>
        <strain evidence="7 8">Ys</strain>
    </source>
</reference>
<keyword evidence="2" id="KW-1003">Cell membrane</keyword>
<keyword evidence="3 6" id="KW-0812">Transmembrane</keyword>
<dbReference type="InterPro" id="IPR003841">
    <property type="entry name" value="Na/Pi_transpt"/>
</dbReference>
<dbReference type="AlphaFoldDB" id="A0A401U8E4"/>
<keyword evidence="4 6" id="KW-1133">Transmembrane helix</keyword>
<name>A0A401U8E4_9BACT</name>
<dbReference type="EMBL" id="BHXQ01000002">
    <property type="protein sequence ID" value="GCC51163.1"/>
    <property type="molecule type" value="Genomic_DNA"/>
</dbReference>
<evidence type="ECO:0000256" key="2">
    <source>
        <dbReference type="ARBA" id="ARBA00022475"/>
    </source>
</evidence>
<feature type="transmembrane region" description="Helical" evidence="6">
    <location>
        <begin position="154"/>
        <end position="183"/>
    </location>
</feature>
<dbReference type="NCBIfam" id="NF037997">
    <property type="entry name" value="Na_Pi_symport"/>
    <property type="match status" value="2"/>
</dbReference>
<feature type="transmembrane region" description="Helical" evidence="6">
    <location>
        <begin position="317"/>
        <end position="337"/>
    </location>
</feature>
<evidence type="ECO:0008006" key="9">
    <source>
        <dbReference type="Google" id="ProtNLM"/>
    </source>
</evidence>
<dbReference type="PANTHER" id="PTHR10010">
    <property type="entry name" value="SOLUTE CARRIER FAMILY 34 SODIUM PHOSPHATE , MEMBER 2-RELATED"/>
    <property type="match status" value="1"/>
</dbReference>
<evidence type="ECO:0000313" key="8">
    <source>
        <dbReference type="Proteomes" id="UP000288227"/>
    </source>
</evidence>
<gene>
    <name evidence="7" type="ORF">SanaruYs_13830</name>
</gene>
<organism evidence="7 8">
    <name type="scientific">Chryseotalea sanaruensis</name>
    <dbReference type="NCBI Taxonomy" id="2482724"/>
    <lineage>
        <taxon>Bacteria</taxon>
        <taxon>Pseudomonadati</taxon>
        <taxon>Bacteroidota</taxon>
        <taxon>Cytophagia</taxon>
        <taxon>Cytophagales</taxon>
        <taxon>Chryseotaleaceae</taxon>
        <taxon>Chryseotalea</taxon>
    </lineage>
</organism>
<sequence length="500" mass="54642">MVSSLQELGGGVAETILLATSNPFTGLFIGLLITAMIQSSSTTTSLIVAFVASGSITLESAVPLIMGANIGTTITSTIISLGFINKKKEFKRAVAAGTYHDFFNILTVIILFPLEYYYGFLSSLATSISTLLVNPASGVDLISDHHYGWGFGGVINWLVTIVPSGFALVILAFALLFGSILLFRKLISNLLLVQSPEKLGSFFFGSPLKSFAWGLTSTAAIRSSTITTSLVVPLVAKQVIKLKAAAPYILGANIGTTITAFIAAILYANNSSAVTIAIAHFLFNFIGVIIFLPIPILRKIPLDLASFLGKLTLKYRLVGFVYLLSAFFFIPFSLIYLNKNSIENTTAVYEVVDKNGVPQSNKMVARINSNTRNGQWIEFAGDADSAANTPNKIQNISYRDNVFFVSDQMYMFSKQGFCWDGEDNLGKYKVCVDSILTNYSLTPDLTLPLLYHFKRTYYNDAQEKTSDIFISPDLPIIIKQSNYDSTGLIETKRILTVEKD</sequence>
<dbReference type="PANTHER" id="PTHR10010:SF46">
    <property type="entry name" value="SODIUM-DEPENDENT PHOSPHATE TRANSPORT PROTEIN 2B"/>
    <property type="match status" value="1"/>
</dbReference>
<feature type="transmembrane region" description="Helical" evidence="6">
    <location>
        <begin position="27"/>
        <end position="52"/>
    </location>
</feature>
<feature type="transmembrane region" description="Helical" evidence="6">
    <location>
        <begin position="64"/>
        <end position="84"/>
    </location>
</feature>
<evidence type="ECO:0000313" key="7">
    <source>
        <dbReference type="EMBL" id="GCC51163.1"/>
    </source>
</evidence>
<feature type="transmembrane region" description="Helical" evidence="6">
    <location>
        <begin position="274"/>
        <end position="297"/>
    </location>
</feature>
<evidence type="ECO:0000256" key="4">
    <source>
        <dbReference type="ARBA" id="ARBA00022989"/>
    </source>
</evidence>
<dbReference type="Pfam" id="PF02690">
    <property type="entry name" value="Na_Pi_cotrans"/>
    <property type="match status" value="2"/>
</dbReference>
<evidence type="ECO:0000256" key="3">
    <source>
        <dbReference type="ARBA" id="ARBA00022692"/>
    </source>
</evidence>